<dbReference type="Pfam" id="PF20188">
    <property type="entry name" value="DUF6551"/>
    <property type="match status" value="1"/>
</dbReference>
<evidence type="ECO:0000313" key="1">
    <source>
        <dbReference type="EMBL" id="OWK42402.1"/>
    </source>
</evidence>
<evidence type="ECO:0008006" key="3">
    <source>
        <dbReference type="Google" id="ProtNLM"/>
    </source>
</evidence>
<organism evidence="1 2">
    <name type="scientific">Fimbriiglobus ruber</name>
    <dbReference type="NCBI Taxonomy" id="1908690"/>
    <lineage>
        <taxon>Bacteria</taxon>
        <taxon>Pseudomonadati</taxon>
        <taxon>Planctomycetota</taxon>
        <taxon>Planctomycetia</taxon>
        <taxon>Gemmatales</taxon>
        <taxon>Gemmataceae</taxon>
        <taxon>Fimbriiglobus</taxon>
    </lineage>
</organism>
<evidence type="ECO:0000313" key="2">
    <source>
        <dbReference type="Proteomes" id="UP000214646"/>
    </source>
</evidence>
<protein>
    <recommendedName>
        <fullName evidence="3">ParB/Sulfiredoxin domain-containing protein</fullName>
    </recommendedName>
</protein>
<reference evidence="2" key="1">
    <citation type="submission" date="2017-06" db="EMBL/GenBank/DDBJ databases">
        <title>Genome analysis of Fimbriiglobus ruber SP5, the first member of the order Planctomycetales with confirmed chitinolytic capability.</title>
        <authorList>
            <person name="Ravin N.V."/>
            <person name="Rakitin A.L."/>
            <person name="Ivanova A.A."/>
            <person name="Beletsky A.V."/>
            <person name="Kulichevskaya I.S."/>
            <person name="Mardanov A.V."/>
            <person name="Dedysh S.N."/>
        </authorList>
    </citation>
    <scope>NUCLEOTIDE SEQUENCE [LARGE SCALE GENOMIC DNA]</scope>
    <source>
        <strain evidence="2">SP5</strain>
    </source>
</reference>
<dbReference type="AlphaFoldDB" id="A0A225DLZ7"/>
<gene>
    <name evidence="1" type="ORF">FRUB_04480</name>
</gene>
<accession>A0A225DLZ7</accession>
<name>A0A225DLZ7_9BACT</name>
<dbReference type="EMBL" id="NIDE01000005">
    <property type="protein sequence ID" value="OWK42402.1"/>
    <property type="molecule type" value="Genomic_DNA"/>
</dbReference>
<dbReference type="InterPro" id="IPR046681">
    <property type="entry name" value="DUF6551"/>
</dbReference>
<keyword evidence="2" id="KW-1185">Reference proteome</keyword>
<sequence length="265" mass="29945">MGKADGLTERPELKWIKLTELYVPADYQRPAKNSASLANINYIRNNFNWASCGALIVCQLAKSRQFAIIDGQHRFRAAEAHGRIAELPCLVISPREAQDQARHFVEVNSKRIKLHNLHEYRAAVVAGDPNAIMVAGLLKRANISVPEHPTGKKQMPPRSTVAIGTLFKMLDTYSEKQILWALTVIPEAYEDEPGVLRASLIKAMAEWIKRHPDTDRETMIRTLQDIDLDDLEKDARAYRAIEGKRMPDAIMLVLEKKYHAARKAA</sequence>
<comment type="caution">
    <text evidence="1">The sequence shown here is derived from an EMBL/GenBank/DDBJ whole genome shotgun (WGS) entry which is preliminary data.</text>
</comment>
<dbReference type="Proteomes" id="UP000214646">
    <property type="component" value="Unassembled WGS sequence"/>
</dbReference>
<proteinExistence type="predicted"/>